<dbReference type="PROSITE" id="PS50048">
    <property type="entry name" value="ZN2_CY6_FUNGAL_2"/>
    <property type="match status" value="1"/>
</dbReference>
<dbReference type="AlphaFoldDB" id="A0AAX4I0M8"/>
<dbReference type="GO" id="GO:0003677">
    <property type="term" value="F:DNA binding"/>
    <property type="evidence" value="ECO:0007669"/>
    <property type="project" value="InterPro"/>
</dbReference>
<dbReference type="SMART" id="SM00906">
    <property type="entry name" value="Fungal_trans"/>
    <property type="match status" value="1"/>
</dbReference>
<proteinExistence type="predicted"/>
<dbReference type="GO" id="GO:0006351">
    <property type="term" value="P:DNA-templated transcription"/>
    <property type="evidence" value="ECO:0007669"/>
    <property type="project" value="InterPro"/>
</dbReference>
<dbReference type="SUPFAM" id="SSF57701">
    <property type="entry name" value="Zn2/Cys6 DNA-binding domain"/>
    <property type="match status" value="1"/>
</dbReference>
<dbReference type="EMBL" id="CP137305">
    <property type="protein sequence ID" value="WQF76545.1"/>
    <property type="molecule type" value="Genomic_DNA"/>
</dbReference>
<evidence type="ECO:0000313" key="7">
    <source>
        <dbReference type="Proteomes" id="UP001322277"/>
    </source>
</evidence>
<dbReference type="InterPro" id="IPR001138">
    <property type="entry name" value="Zn2Cys6_DnaBD"/>
</dbReference>
<feature type="region of interest" description="Disordered" evidence="4">
    <location>
        <begin position="412"/>
        <end position="434"/>
    </location>
</feature>
<dbReference type="GO" id="GO:0008270">
    <property type="term" value="F:zinc ion binding"/>
    <property type="evidence" value="ECO:0007669"/>
    <property type="project" value="InterPro"/>
</dbReference>
<dbReference type="Proteomes" id="UP001322277">
    <property type="component" value="Chromosome 1"/>
</dbReference>
<sequence>MDQRTPSTTGSPSLESNQAVSIQGARSIASRRRDKPQLSCSLCRRRKTKCDRQQPCSNCSSRGFPCVYPVNQAYTMKPGQPTGDPLSLQDRLVHLERLVMTLGSPSSQPQSNDIKDTGSRVPATDAGTILDDQSDTGSMRFSATEHHYVGSDHWAAIMDSIADLKDHFDREERLKLAESPTQPVGVHGDGCEDLDARPGRRRALLLYGCRPATSKAEVLAALPPKPAVDRYIARYFNRLDLVASSSVHGPTFLKQYEAFWADPDGIPIMWLGLLYSMICLAVIASDPPTDILEHQQQRLHIDLYREKLVQCLMMGGYTLGGEHALETFMNYVYVEFRIHDDAEQDVWFLLGLEVNLAKRMGYHRDPKHFPGITPLQAEMRRRVWATVLLGDVLISGQMGMPRMVRDGEFDTAEPQNLNDEDFKEDMPVLPEPRPETELTTTLGVIARRRILIALGTISDLTASLNSCSYAEIMRLDEILNKAGMSIPPPLKAKSMATSVTDSPQTIMARLFLSHMFHKGKIMLHRRVLFARSMSPTRDTFTYSRSACLEASLATLKIQQVLDEETCPGGQLHMMHWRVGSIMNHHFLTATMILCSLVHRKQVFGRGDEIISALRTARSIWMRKGDGSHEAKKAGEAVSIVLAQAGGPRFDAYLSVGRDDLVGVSRDGMNDQQPPNTGMTDEASGYDSMEILLFNETFGIDPGLEHFLAEVIQGTVPTGRRLSGGGINEGNLSTGPSIDDWMMREDTVYKR</sequence>
<evidence type="ECO:0000256" key="4">
    <source>
        <dbReference type="SAM" id="MobiDB-lite"/>
    </source>
</evidence>
<evidence type="ECO:0000256" key="1">
    <source>
        <dbReference type="ARBA" id="ARBA00004123"/>
    </source>
</evidence>
<keyword evidence="7" id="KW-1185">Reference proteome</keyword>
<dbReference type="Pfam" id="PF04082">
    <property type="entry name" value="Fungal_trans"/>
    <property type="match status" value="1"/>
</dbReference>
<dbReference type="SMART" id="SM00066">
    <property type="entry name" value="GAL4"/>
    <property type="match status" value="1"/>
</dbReference>
<dbReference type="PANTHER" id="PTHR31001">
    <property type="entry name" value="UNCHARACTERIZED TRANSCRIPTIONAL REGULATORY PROTEIN"/>
    <property type="match status" value="1"/>
</dbReference>
<reference evidence="7" key="1">
    <citation type="journal article" date="2023" name="bioRxiv">
        <title>Complete genome of the Medicago anthracnose fungus, Colletotrichum destructivum, reveals a mini-chromosome-like region within a core chromosome.</title>
        <authorList>
            <person name="Lapalu N."/>
            <person name="Simon A."/>
            <person name="Lu A."/>
            <person name="Plaumann P.-L."/>
            <person name="Amselem J."/>
            <person name="Pigne S."/>
            <person name="Auger A."/>
            <person name="Koch C."/>
            <person name="Dallery J.-F."/>
            <person name="O'Connell R.J."/>
        </authorList>
    </citation>
    <scope>NUCLEOTIDE SEQUENCE [LARGE SCALE GENOMIC DNA]</scope>
    <source>
        <strain evidence="7">CBS 520.97</strain>
    </source>
</reference>
<dbReference type="InterPro" id="IPR007219">
    <property type="entry name" value="XnlR_reg_dom"/>
</dbReference>
<dbReference type="CDD" id="cd00067">
    <property type="entry name" value="GAL4"/>
    <property type="match status" value="1"/>
</dbReference>
<feature type="region of interest" description="Disordered" evidence="4">
    <location>
        <begin position="103"/>
        <end position="136"/>
    </location>
</feature>
<dbReference type="RefSeq" id="XP_062773769.1">
    <property type="nucleotide sequence ID" value="XM_062917718.1"/>
</dbReference>
<dbReference type="GO" id="GO:0005634">
    <property type="term" value="C:nucleus"/>
    <property type="evidence" value="ECO:0007669"/>
    <property type="project" value="UniProtKB-SubCell"/>
</dbReference>
<name>A0AAX4I0M8_9PEZI</name>
<gene>
    <name evidence="6" type="ORF">CDEST_01559</name>
</gene>
<evidence type="ECO:0000313" key="6">
    <source>
        <dbReference type="EMBL" id="WQF76545.1"/>
    </source>
</evidence>
<protein>
    <recommendedName>
        <fullName evidence="5">Zn(2)-C6 fungal-type domain-containing protein</fullName>
    </recommendedName>
</protein>
<evidence type="ECO:0000259" key="5">
    <source>
        <dbReference type="PROSITE" id="PS50048"/>
    </source>
</evidence>
<keyword evidence="3" id="KW-0539">Nucleus</keyword>
<comment type="subcellular location">
    <subcellularLocation>
        <location evidence="1">Nucleus</location>
    </subcellularLocation>
</comment>
<feature type="domain" description="Zn(2)-C6 fungal-type" evidence="5">
    <location>
        <begin position="39"/>
        <end position="68"/>
    </location>
</feature>
<feature type="region of interest" description="Disordered" evidence="4">
    <location>
        <begin position="1"/>
        <end position="38"/>
    </location>
</feature>
<dbReference type="Pfam" id="PF00172">
    <property type="entry name" value="Zn_clus"/>
    <property type="match status" value="1"/>
</dbReference>
<organism evidence="6 7">
    <name type="scientific">Colletotrichum destructivum</name>
    <dbReference type="NCBI Taxonomy" id="34406"/>
    <lineage>
        <taxon>Eukaryota</taxon>
        <taxon>Fungi</taxon>
        <taxon>Dikarya</taxon>
        <taxon>Ascomycota</taxon>
        <taxon>Pezizomycotina</taxon>
        <taxon>Sordariomycetes</taxon>
        <taxon>Hypocreomycetidae</taxon>
        <taxon>Glomerellales</taxon>
        <taxon>Glomerellaceae</taxon>
        <taxon>Colletotrichum</taxon>
        <taxon>Colletotrichum destructivum species complex</taxon>
    </lineage>
</organism>
<feature type="compositionally biased region" description="Polar residues" evidence="4">
    <location>
        <begin position="1"/>
        <end position="21"/>
    </location>
</feature>
<dbReference type="InterPro" id="IPR050613">
    <property type="entry name" value="Sec_Metabolite_Reg"/>
</dbReference>
<dbReference type="CDD" id="cd12148">
    <property type="entry name" value="fungal_TF_MHR"/>
    <property type="match status" value="1"/>
</dbReference>
<dbReference type="PANTHER" id="PTHR31001:SF74">
    <property type="entry name" value="ZN(II)2CYS6 TRANSCRIPTION FACTOR (EUROFUNG)"/>
    <property type="match status" value="1"/>
</dbReference>
<dbReference type="GeneID" id="87938062"/>
<accession>A0AAX4I0M8</accession>
<dbReference type="InterPro" id="IPR036864">
    <property type="entry name" value="Zn2-C6_fun-type_DNA-bd_sf"/>
</dbReference>
<dbReference type="Gene3D" id="4.10.240.10">
    <property type="entry name" value="Zn(2)-C6 fungal-type DNA-binding domain"/>
    <property type="match status" value="1"/>
</dbReference>
<feature type="compositionally biased region" description="Polar residues" evidence="4">
    <location>
        <begin position="103"/>
        <end position="112"/>
    </location>
</feature>
<dbReference type="KEGG" id="cdet:87938062"/>
<keyword evidence="2" id="KW-0479">Metal-binding</keyword>
<evidence type="ECO:0000256" key="3">
    <source>
        <dbReference type="ARBA" id="ARBA00023242"/>
    </source>
</evidence>
<evidence type="ECO:0000256" key="2">
    <source>
        <dbReference type="ARBA" id="ARBA00022723"/>
    </source>
</evidence>
<dbReference type="PROSITE" id="PS00463">
    <property type="entry name" value="ZN2_CY6_FUNGAL_1"/>
    <property type="match status" value="1"/>
</dbReference>
<dbReference type="GO" id="GO:0000981">
    <property type="term" value="F:DNA-binding transcription factor activity, RNA polymerase II-specific"/>
    <property type="evidence" value="ECO:0007669"/>
    <property type="project" value="InterPro"/>
</dbReference>